<keyword evidence="5" id="KW-0539">Nucleus</keyword>
<sequence length="189" mass="20695">MLSKATSMDRPDSRSASSSDPPPPPHSTAQSSAMSKTDDSSSGQTPVGGGAENSVAYQYVAVQQMTSRRDHIEYQLTVREQPKQSRMCGVGEKADRRPIDPAPIVQLRVITHDRPVRQSDTVENTPAAPPVERKPGHGPTLPRTPGVRRGLPVTTALGDGWEDKAWYLENPYFFMTSTARTKAFSSFRT</sequence>
<dbReference type="Gene3D" id="2.60.40.3960">
    <property type="entry name" value="Velvet domain"/>
    <property type="match status" value="1"/>
</dbReference>
<dbReference type="Proteomes" id="UP000306050">
    <property type="component" value="Chromosome SGRAM_8"/>
</dbReference>
<evidence type="ECO:0000256" key="2">
    <source>
        <dbReference type="ARBA" id="ARBA00022969"/>
    </source>
</evidence>
<proteinExistence type="predicted"/>
<reference evidence="8 9" key="1">
    <citation type="submission" date="2019-05" db="EMBL/GenBank/DDBJ databases">
        <title>Sporisorium graminicola CBS 10092 draft sequencing and annotation.</title>
        <authorList>
            <person name="Solano-Gonzalez S."/>
            <person name="Caddick M.X."/>
            <person name="Darby A."/>
        </authorList>
    </citation>
    <scope>NUCLEOTIDE SEQUENCE [LARGE SCALE GENOMIC DNA]</scope>
    <source>
        <strain evidence="8 9">CBS 10092</strain>
    </source>
</reference>
<dbReference type="AlphaFoldDB" id="A0A4U7KMS4"/>
<evidence type="ECO:0000313" key="8">
    <source>
        <dbReference type="EMBL" id="TKY85186.1"/>
    </source>
</evidence>
<feature type="region of interest" description="Disordered" evidence="6">
    <location>
        <begin position="119"/>
        <end position="151"/>
    </location>
</feature>
<feature type="domain" description="Velvet" evidence="7">
    <location>
        <begin position="69"/>
        <end position="189"/>
    </location>
</feature>
<dbReference type="PANTHER" id="PTHR33572">
    <property type="entry name" value="SPORE DEVELOPMENT REGULATOR VOSA"/>
    <property type="match status" value="1"/>
</dbReference>
<dbReference type="PANTHER" id="PTHR33572:SF18">
    <property type="entry name" value="SPORE DEVELOPMENT REGULATOR VOSA"/>
    <property type="match status" value="1"/>
</dbReference>
<dbReference type="OrthoDB" id="5599552at2759"/>
<dbReference type="GO" id="GO:0005634">
    <property type="term" value="C:nucleus"/>
    <property type="evidence" value="ECO:0007669"/>
    <property type="project" value="UniProtKB-SubCell"/>
</dbReference>
<dbReference type="InterPro" id="IPR021740">
    <property type="entry name" value="Velvet"/>
</dbReference>
<keyword evidence="2" id="KW-0749">Sporulation</keyword>
<gene>
    <name evidence="8" type="ORF">EX895_006266</name>
</gene>
<evidence type="ECO:0000256" key="1">
    <source>
        <dbReference type="ARBA" id="ARBA00004123"/>
    </source>
</evidence>
<dbReference type="KEGG" id="sgra:EX895_006266"/>
<comment type="caution">
    <text evidence="8">The sequence shown here is derived from an EMBL/GenBank/DDBJ whole genome shotgun (WGS) entry which is preliminary data.</text>
</comment>
<evidence type="ECO:0000256" key="4">
    <source>
        <dbReference type="ARBA" id="ARBA00023163"/>
    </source>
</evidence>
<comment type="subcellular location">
    <subcellularLocation>
        <location evidence="1">Nucleus</location>
    </subcellularLocation>
</comment>
<accession>A0A4U7KMS4</accession>
<dbReference type="InterPro" id="IPR038491">
    <property type="entry name" value="Velvet_dom_sf"/>
</dbReference>
<protein>
    <recommendedName>
        <fullName evidence="7">Velvet domain-containing protein</fullName>
    </recommendedName>
</protein>
<dbReference type="GeneID" id="40729161"/>
<evidence type="ECO:0000259" key="7">
    <source>
        <dbReference type="PROSITE" id="PS51821"/>
    </source>
</evidence>
<evidence type="ECO:0000256" key="3">
    <source>
        <dbReference type="ARBA" id="ARBA00023015"/>
    </source>
</evidence>
<dbReference type="RefSeq" id="XP_029737171.1">
    <property type="nucleotide sequence ID" value="XM_029886858.1"/>
</dbReference>
<organism evidence="8 9">
    <name type="scientific">Sporisorium graminicola</name>
    <dbReference type="NCBI Taxonomy" id="280036"/>
    <lineage>
        <taxon>Eukaryota</taxon>
        <taxon>Fungi</taxon>
        <taxon>Dikarya</taxon>
        <taxon>Basidiomycota</taxon>
        <taxon>Ustilaginomycotina</taxon>
        <taxon>Ustilaginomycetes</taxon>
        <taxon>Ustilaginales</taxon>
        <taxon>Ustilaginaceae</taxon>
        <taxon>Sporisorium</taxon>
    </lineage>
</organism>
<keyword evidence="3" id="KW-0805">Transcription regulation</keyword>
<dbReference type="EMBL" id="SRRM01000021">
    <property type="protein sequence ID" value="TKY85186.1"/>
    <property type="molecule type" value="Genomic_DNA"/>
</dbReference>
<feature type="region of interest" description="Disordered" evidence="6">
    <location>
        <begin position="1"/>
        <end position="52"/>
    </location>
</feature>
<evidence type="ECO:0000256" key="5">
    <source>
        <dbReference type="ARBA" id="ARBA00023242"/>
    </source>
</evidence>
<evidence type="ECO:0000256" key="6">
    <source>
        <dbReference type="SAM" id="MobiDB-lite"/>
    </source>
</evidence>
<dbReference type="InterPro" id="IPR037525">
    <property type="entry name" value="Velvet_dom"/>
</dbReference>
<dbReference type="Pfam" id="PF11754">
    <property type="entry name" value="Velvet"/>
    <property type="match status" value="1"/>
</dbReference>
<keyword evidence="9" id="KW-1185">Reference proteome</keyword>
<evidence type="ECO:0000313" key="9">
    <source>
        <dbReference type="Proteomes" id="UP000306050"/>
    </source>
</evidence>
<dbReference type="PROSITE" id="PS51821">
    <property type="entry name" value="VELVET"/>
    <property type="match status" value="1"/>
</dbReference>
<keyword evidence="4" id="KW-0804">Transcription</keyword>
<dbReference type="GO" id="GO:0030435">
    <property type="term" value="P:sporulation resulting in formation of a cellular spore"/>
    <property type="evidence" value="ECO:0007669"/>
    <property type="project" value="UniProtKB-KW"/>
</dbReference>
<name>A0A4U7KMS4_9BASI</name>